<accession>A0A1E3LX89</accession>
<dbReference type="STRING" id="1888892.BFL28_14560"/>
<keyword evidence="6" id="KW-1185">Reference proteome</keyword>
<dbReference type="AlphaFoldDB" id="A0A1E3LX89"/>
<dbReference type="Pfam" id="PF07859">
    <property type="entry name" value="Abhydrolase_3"/>
    <property type="match status" value="1"/>
</dbReference>
<evidence type="ECO:0000256" key="1">
    <source>
        <dbReference type="ARBA" id="ARBA00010515"/>
    </source>
</evidence>
<comment type="caution">
    <text evidence="5">The sequence shown here is derived from an EMBL/GenBank/DDBJ whole genome shotgun (WGS) entry which is preliminary data.</text>
</comment>
<dbReference type="PANTHER" id="PTHR48081">
    <property type="entry name" value="AB HYDROLASE SUPERFAMILY PROTEIN C4A8.06C"/>
    <property type="match status" value="1"/>
</dbReference>
<keyword evidence="2" id="KW-0378">Hydrolase</keyword>
<dbReference type="PANTHER" id="PTHR48081:SF8">
    <property type="entry name" value="ALPHA_BETA HYDROLASE FOLD-3 DOMAIN-CONTAINING PROTEIN-RELATED"/>
    <property type="match status" value="1"/>
</dbReference>
<reference evidence="5 6" key="1">
    <citation type="submission" date="2016-08" db="EMBL/GenBank/DDBJ databases">
        <title>Draft genome of the agarase producing Sphingomonas sp. MCT13.</title>
        <authorList>
            <person name="D'Andrea M.M."/>
            <person name="Rossolini G.M."/>
            <person name="Thaller M.C."/>
        </authorList>
    </citation>
    <scope>NUCLEOTIDE SEQUENCE [LARGE SCALE GENOMIC DNA]</scope>
    <source>
        <strain evidence="5 6">MCT13</strain>
    </source>
</reference>
<dbReference type="InterPro" id="IPR033140">
    <property type="entry name" value="Lipase_GDXG_put_SER_AS"/>
</dbReference>
<dbReference type="InterPro" id="IPR050300">
    <property type="entry name" value="GDXG_lipolytic_enzyme"/>
</dbReference>
<evidence type="ECO:0000313" key="6">
    <source>
        <dbReference type="Proteomes" id="UP000094487"/>
    </source>
</evidence>
<dbReference type="Gene3D" id="3.40.50.1820">
    <property type="entry name" value="alpha/beta hydrolase"/>
    <property type="match status" value="1"/>
</dbReference>
<evidence type="ECO:0000256" key="3">
    <source>
        <dbReference type="PROSITE-ProRule" id="PRU10038"/>
    </source>
</evidence>
<sequence length="328" mass="34544">MTDPFVRPDVRALLDMIAAMPQPEWPPQPAAYRAQYSAMKDLVDLPVGELGDVRDLELPGPAGPLCARLFDARASREPGPAVMFFHGGGFVIGDIETHASIAAEMARQLDLPVISIDYRLSPEHKWPAASDDCEAAIRWVAANPPELGRKVTSLALAGDSAGGQLAAVATIDLRDAPAAVPVIAQLLIYPAVDLGTDYPSLKQFAEGHVLTERAMAWFAECFGADTAHPRCSPMRAASLANLPPAVIVTASLDPIRDQGRAYAGALIAAGVPVVFREAQGNIHGFITLRKGIPSSQGDVAGMLAAFKDVLVEAEANRVMAQAAAGANA</sequence>
<dbReference type="InterPro" id="IPR029058">
    <property type="entry name" value="AB_hydrolase_fold"/>
</dbReference>
<dbReference type="SUPFAM" id="SSF53474">
    <property type="entry name" value="alpha/beta-Hydrolases"/>
    <property type="match status" value="1"/>
</dbReference>
<dbReference type="EMBL" id="MDDS01000016">
    <property type="protein sequence ID" value="ODP38339.1"/>
    <property type="molecule type" value="Genomic_DNA"/>
</dbReference>
<evidence type="ECO:0000259" key="4">
    <source>
        <dbReference type="Pfam" id="PF07859"/>
    </source>
</evidence>
<gene>
    <name evidence="5" type="ORF">BFL28_14560</name>
</gene>
<dbReference type="RefSeq" id="WP_069319991.1">
    <property type="nucleotide sequence ID" value="NZ_MDDS01000016.1"/>
</dbReference>
<name>A0A1E3LX89_9SPHN</name>
<dbReference type="GO" id="GO:0016787">
    <property type="term" value="F:hydrolase activity"/>
    <property type="evidence" value="ECO:0007669"/>
    <property type="project" value="UniProtKB-KW"/>
</dbReference>
<proteinExistence type="inferred from homology"/>
<evidence type="ECO:0000256" key="2">
    <source>
        <dbReference type="ARBA" id="ARBA00022801"/>
    </source>
</evidence>
<dbReference type="PROSITE" id="PS01174">
    <property type="entry name" value="LIPASE_GDXG_SER"/>
    <property type="match status" value="1"/>
</dbReference>
<dbReference type="InterPro" id="IPR013094">
    <property type="entry name" value="AB_hydrolase_3"/>
</dbReference>
<dbReference type="InterPro" id="IPR002168">
    <property type="entry name" value="Lipase_GDXG_HIS_AS"/>
</dbReference>
<protein>
    <submittedName>
        <fullName evidence="5">Lipase</fullName>
    </submittedName>
</protein>
<evidence type="ECO:0000313" key="5">
    <source>
        <dbReference type="EMBL" id="ODP38339.1"/>
    </source>
</evidence>
<dbReference type="Proteomes" id="UP000094487">
    <property type="component" value="Unassembled WGS sequence"/>
</dbReference>
<feature type="active site" evidence="3">
    <location>
        <position position="160"/>
    </location>
</feature>
<dbReference type="PROSITE" id="PS01173">
    <property type="entry name" value="LIPASE_GDXG_HIS"/>
    <property type="match status" value="1"/>
</dbReference>
<feature type="domain" description="Alpha/beta hydrolase fold-3" evidence="4">
    <location>
        <begin position="82"/>
        <end position="286"/>
    </location>
</feature>
<comment type="similarity">
    <text evidence="1">Belongs to the 'GDXG' lipolytic enzyme family.</text>
</comment>
<organism evidence="5 6">
    <name type="scientific">Sphingomonas turrisvirgatae</name>
    <dbReference type="NCBI Taxonomy" id="1888892"/>
    <lineage>
        <taxon>Bacteria</taxon>
        <taxon>Pseudomonadati</taxon>
        <taxon>Pseudomonadota</taxon>
        <taxon>Alphaproteobacteria</taxon>
        <taxon>Sphingomonadales</taxon>
        <taxon>Sphingomonadaceae</taxon>
        <taxon>Sphingomonas</taxon>
    </lineage>
</organism>